<dbReference type="PRINTS" id="PR01345">
    <property type="entry name" value="CERVTRCPTASE"/>
</dbReference>
<dbReference type="EMBL" id="JAWZYT010000517">
    <property type="protein sequence ID" value="KAK4322449.1"/>
    <property type="molecule type" value="Genomic_DNA"/>
</dbReference>
<evidence type="ECO:0000313" key="1">
    <source>
        <dbReference type="EMBL" id="KAK4322449.1"/>
    </source>
</evidence>
<evidence type="ECO:0000313" key="2">
    <source>
        <dbReference type="Proteomes" id="UP001292094"/>
    </source>
</evidence>
<gene>
    <name evidence="1" type="ORF">Pmani_006789</name>
</gene>
<proteinExistence type="predicted"/>
<accession>A0AAE1Q8U4</accession>
<name>A0AAE1Q8U4_9EUCA</name>
<dbReference type="PANTHER" id="PTHR33332">
    <property type="entry name" value="REVERSE TRANSCRIPTASE DOMAIN-CONTAINING PROTEIN"/>
    <property type="match status" value="1"/>
</dbReference>
<protein>
    <submittedName>
        <fullName evidence="1">Uncharacterized protein</fullName>
    </submittedName>
</protein>
<sequence>MRIGKTEIPSGDYVMEQRLTLTNAEKDLGVTIDKDLSFEKHISEKVNSANHIVGLIRRTISCLNEEVFRQLFVALVRPILEYASPVWSPYKVKDITALENVQRRATRQVTTLQGVSYEDRLRKLKLPTLAYRRARGEMIEVYKIMQGVYDEEVCRDLFERQEDDLTRGHSKKLYVRRSRLNIRKNFFGNRVVENWNDLPE</sequence>
<dbReference type="Proteomes" id="UP001292094">
    <property type="component" value="Unassembled WGS sequence"/>
</dbReference>
<organism evidence="1 2">
    <name type="scientific">Petrolisthes manimaculis</name>
    <dbReference type="NCBI Taxonomy" id="1843537"/>
    <lineage>
        <taxon>Eukaryota</taxon>
        <taxon>Metazoa</taxon>
        <taxon>Ecdysozoa</taxon>
        <taxon>Arthropoda</taxon>
        <taxon>Crustacea</taxon>
        <taxon>Multicrustacea</taxon>
        <taxon>Malacostraca</taxon>
        <taxon>Eumalacostraca</taxon>
        <taxon>Eucarida</taxon>
        <taxon>Decapoda</taxon>
        <taxon>Pleocyemata</taxon>
        <taxon>Anomura</taxon>
        <taxon>Galatheoidea</taxon>
        <taxon>Porcellanidae</taxon>
        <taxon>Petrolisthes</taxon>
    </lineage>
</organism>
<keyword evidence="2" id="KW-1185">Reference proteome</keyword>
<comment type="caution">
    <text evidence="1">The sequence shown here is derived from an EMBL/GenBank/DDBJ whole genome shotgun (WGS) entry which is preliminary data.</text>
</comment>
<dbReference type="AlphaFoldDB" id="A0AAE1Q8U4"/>
<reference evidence="1" key="1">
    <citation type="submission" date="2023-11" db="EMBL/GenBank/DDBJ databases">
        <title>Genome assemblies of two species of porcelain crab, Petrolisthes cinctipes and Petrolisthes manimaculis (Anomura: Porcellanidae).</title>
        <authorList>
            <person name="Angst P."/>
        </authorList>
    </citation>
    <scope>NUCLEOTIDE SEQUENCE</scope>
    <source>
        <strain evidence="1">PB745_02</strain>
        <tissue evidence="1">Gill</tissue>
    </source>
</reference>